<organism evidence="9 10">
    <name type="scientific">Candidatus Eubacterium avistercoris</name>
    <dbReference type="NCBI Taxonomy" id="2838567"/>
    <lineage>
        <taxon>Bacteria</taxon>
        <taxon>Bacillati</taxon>
        <taxon>Bacillota</taxon>
        <taxon>Clostridia</taxon>
        <taxon>Eubacteriales</taxon>
        <taxon>Eubacteriaceae</taxon>
        <taxon>Eubacterium</taxon>
    </lineage>
</organism>
<evidence type="ECO:0000256" key="4">
    <source>
        <dbReference type="ARBA" id="ARBA00022741"/>
    </source>
</evidence>
<dbReference type="GO" id="GO:0005524">
    <property type="term" value="F:ATP binding"/>
    <property type="evidence" value="ECO:0007669"/>
    <property type="project" value="UniProtKB-KW"/>
</dbReference>
<keyword evidence="3" id="KW-1003">Cell membrane</keyword>
<name>A0A9D2D1W9_9FIRM</name>
<dbReference type="InterPro" id="IPR050095">
    <property type="entry name" value="ECF_ABC_transporter_ATP-bd"/>
</dbReference>
<keyword evidence="5" id="KW-0067">ATP-binding</keyword>
<sequence>SVYQEISFGILNLGVPEEEARKEVEQVIETLEIEPFRHKPTHALSGGQKKQVSIADILVMHPEIIILDEPAAALDPKHTVLVNRIVDQMTENGITVIMSTHDVNYAMEWADEIVLLKDGKLLMQGTPSEVFSNKSALAATNLEQPACLQLFDSLCSKGILKMSLPVPKNLAQLENYIEQLSLPAYVSASPSFGEAKKAILVVSFGTSYHETREKTIDAIEHAIAEAFPDYQVYRAWTSKMIMKKLLKRDGIKINNVVEAMDQMAADGITDVIVQPTHVINGIENDLMIQDALSRRAHFQSIRFGTPLLTSTGDNEALVSIISSEFSDLKKDEALVLMGHGTTHYANSIYAAMDYTFKDMGHPNIFLGTVEAYPSMETLLKMVKEQNPKRVVLTPFMIVAGDHATNDMAGEDPDSWKCQFEKAGFPVDCVLKGLGEYPQIHQLFIRHIQEAIDG</sequence>
<dbReference type="CDD" id="cd03412">
    <property type="entry name" value="CbiK_N"/>
    <property type="match status" value="1"/>
</dbReference>
<comment type="caution">
    <text evidence="9">The sequence shown here is derived from an EMBL/GenBank/DDBJ whole genome shotgun (WGS) entry which is preliminary data.</text>
</comment>
<dbReference type="AlphaFoldDB" id="A0A9D2D1W9"/>
<gene>
    <name evidence="9" type="ORF">IAA08_03695</name>
</gene>
<dbReference type="Proteomes" id="UP000824024">
    <property type="component" value="Unassembled WGS sequence"/>
</dbReference>
<dbReference type="PANTHER" id="PTHR43553">
    <property type="entry name" value="HEAVY METAL TRANSPORTER"/>
    <property type="match status" value="1"/>
</dbReference>
<dbReference type="GO" id="GO:0016852">
    <property type="term" value="F:sirohydrochlorin cobaltochelatase activity"/>
    <property type="evidence" value="ECO:0007669"/>
    <property type="project" value="InterPro"/>
</dbReference>
<keyword evidence="7" id="KW-0472">Membrane</keyword>
<reference evidence="9" key="2">
    <citation type="submission" date="2021-04" db="EMBL/GenBank/DDBJ databases">
        <authorList>
            <person name="Gilroy R."/>
        </authorList>
    </citation>
    <scope>NUCLEOTIDE SEQUENCE</scope>
    <source>
        <strain evidence="9">CHK192-9172</strain>
    </source>
</reference>
<evidence type="ECO:0000259" key="8">
    <source>
        <dbReference type="Pfam" id="PF00005"/>
    </source>
</evidence>
<dbReference type="GO" id="GO:0019251">
    <property type="term" value="P:anaerobic cobalamin biosynthetic process"/>
    <property type="evidence" value="ECO:0007669"/>
    <property type="project" value="InterPro"/>
</dbReference>
<dbReference type="GO" id="GO:0043190">
    <property type="term" value="C:ATP-binding cassette (ABC) transporter complex"/>
    <property type="evidence" value="ECO:0007669"/>
    <property type="project" value="TreeGrafter"/>
</dbReference>
<accession>A0A9D2D1W9</accession>
<dbReference type="GO" id="GO:0042626">
    <property type="term" value="F:ATPase-coupled transmembrane transporter activity"/>
    <property type="evidence" value="ECO:0007669"/>
    <property type="project" value="TreeGrafter"/>
</dbReference>
<dbReference type="SUPFAM" id="SSF52540">
    <property type="entry name" value="P-loop containing nucleoside triphosphate hydrolases"/>
    <property type="match status" value="1"/>
</dbReference>
<dbReference type="CDD" id="cd03225">
    <property type="entry name" value="ABC_cobalt_CbiO_domain1"/>
    <property type="match status" value="1"/>
</dbReference>
<evidence type="ECO:0000256" key="5">
    <source>
        <dbReference type="ARBA" id="ARBA00022840"/>
    </source>
</evidence>
<reference evidence="9" key="1">
    <citation type="journal article" date="2021" name="PeerJ">
        <title>Extensive microbial diversity within the chicken gut microbiome revealed by metagenomics and culture.</title>
        <authorList>
            <person name="Gilroy R."/>
            <person name="Ravi A."/>
            <person name="Getino M."/>
            <person name="Pursley I."/>
            <person name="Horton D.L."/>
            <person name="Alikhan N.F."/>
            <person name="Baker D."/>
            <person name="Gharbi K."/>
            <person name="Hall N."/>
            <person name="Watson M."/>
            <person name="Adriaenssens E.M."/>
            <person name="Foster-Nyarko E."/>
            <person name="Jarju S."/>
            <person name="Secka A."/>
            <person name="Antonio M."/>
            <person name="Oren A."/>
            <person name="Chaudhuri R.R."/>
            <person name="La Ragione R."/>
            <person name="Hildebrand F."/>
            <person name="Pallen M.J."/>
        </authorList>
    </citation>
    <scope>NUCLEOTIDE SEQUENCE</scope>
    <source>
        <strain evidence="9">CHK192-9172</strain>
    </source>
</reference>
<proteinExistence type="inferred from homology"/>
<evidence type="ECO:0000256" key="3">
    <source>
        <dbReference type="ARBA" id="ARBA00022475"/>
    </source>
</evidence>
<dbReference type="Gene3D" id="3.40.50.1400">
    <property type="match status" value="2"/>
</dbReference>
<comment type="similarity">
    <text evidence="1">Belongs to the ABC transporter superfamily.</text>
</comment>
<dbReference type="InterPro" id="IPR027417">
    <property type="entry name" value="P-loop_NTPase"/>
</dbReference>
<dbReference type="Pfam" id="PF00005">
    <property type="entry name" value="ABC_tran"/>
    <property type="match status" value="1"/>
</dbReference>
<keyword evidence="4" id="KW-0547">Nucleotide-binding</keyword>
<feature type="domain" description="ABC transporter" evidence="8">
    <location>
        <begin position="15"/>
        <end position="71"/>
    </location>
</feature>
<feature type="non-terminal residue" evidence="9">
    <location>
        <position position="1"/>
    </location>
</feature>
<evidence type="ECO:0000256" key="6">
    <source>
        <dbReference type="ARBA" id="ARBA00022967"/>
    </source>
</evidence>
<evidence type="ECO:0000256" key="7">
    <source>
        <dbReference type="ARBA" id="ARBA00023136"/>
    </source>
</evidence>
<dbReference type="EMBL" id="DXCH01000100">
    <property type="protein sequence ID" value="HIZ07024.1"/>
    <property type="molecule type" value="Genomic_DNA"/>
</dbReference>
<dbReference type="Pfam" id="PF06180">
    <property type="entry name" value="CbiK"/>
    <property type="match status" value="1"/>
</dbReference>
<evidence type="ECO:0000313" key="10">
    <source>
        <dbReference type="Proteomes" id="UP000824024"/>
    </source>
</evidence>
<keyword evidence="6" id="KW-1278">Translocase</keyword>
<evidence type="ECO:0000256" key="1">
    <source>
        <dbReference type="ARBA" id="ARBA00005417"/>
    </source>
</evidence>
<evidence type="ECO:0000256" key="2">
    <source>
        <dbReference type="ARBA" id="ARBA00022448"/>
    </source>
</evidence>
<dbReference type="PANTHER" id="PTHR43553:SF24">
    <property type="entry name" value="ENERGY-COUPLING FACTOR TRANSPORTER ATP-BINDING PROTEIN ECFA1"/>
    <property type="match status" value="1"/>
</dbReference>
<dbReference type="CDD" id="cd03413">
    <property type="entry name" value="CbiK_C"/>
    <property type="match status" value="1"/>
</dbReference>
<protein>
    <submittedName>
        <fullName evidence="9">Sirohydrochlorin cobaltochelatase</fullName>
    </submittedName>
</protein>
<evidence type="ECO:0000313" key="9">
    <source>
        <dbReference type="EMBL" id="HIZ07024.1"/>
    </source>
</evidence>
<dbReference type="SUPFAM" id="SSF53800">
    <property type="entry name" value="Chelatase"/>
    <property type="match status" value="1"/>
</dbReference>
<dbReference type="InterPro" id="IPR003439">
    <property type="entry name" value="ABC_transporter-like_ATP-bd"/>
</dbReference>
<dbReference type="Gene3D" id="3.40.50.300">
    <property type="entry name" value="P-loop containing nucleotide triphosphate hydrolases"/>
    <property type="match status" value="1"/>
</dbReference>
<dbReference type="InterPro" id="IPR010388">
    <property type="entry name" value="Anaerobic_Co-chelatase"/>
</dbReference>
<keyword evidence="2" id="KW-0813">Transport</keyword>
<dbReference type="GO" id="GO:0016887">
    <property type="term" value="F:ATP hydrolysis activity"/>
    <property type="evidence" value="ECO:0007669"/>
    <property type="project" value="InterPro"/>
</dbReference>
<dbReference type="InterPro" id="IPR015856">
    <property type="entry name" value="ABC_transpr_CbiO/EcfA_su"/>
</dbReference>